<name>A0A0D2KIT0_9CHLO</name>
<dbReference type="RefSeq" id="XP_013894693.1">
    <property type="nucleotide sequence ID" value="XM_014039239.1"/>
</dbReference>
<feature type="region of interest" description="Disordered" evidence="1">
    <location>
        <begin position="1"/>
        <end position="46"/>
    </location>
</feature>
<protein>
    <submittedName>
        <fullName evidence="2">Uncharacterized protein</fullName>
    </submittedName>
</protein>
<dbReference type="Proteomes" id="UP000054498">
    <property type="component" value="Unassembled WGS sequence"/>
</dbReference>
<reference evidence="2 3" key="1">
    <citation type="journal article" date="2013" name="BMC Genomics">
        <title>Reconstruction of the lipid metabolism for the microalga Monoraphidium neglectum from its genome sequence reveals characteristics suitable for biofuel production.</title>
        <authorList>
            <person name="Bogen C."/>
            <person name="Al-Dilaimi A."/>
            <person name="Albersmeier A."/>
            <person name="Wichmann J."/>
            <person name="Grundmann M."/>
            <person name="Rupp O."/>
            <person name="Lauersen K.J."/>
            <person name="Blifernez-Klassen O."/>
            <person name="Kalinowski J."/>
            <person name="Goesmann A."/>
            <person name="Mussgnug J.H."/>
            <person name="Kruse O."/>
        </authorList>
    </citation>
    <scope>NUCLEOTIDE SEQUENCE [LARGE SCALE GENOMIC DNA]</scope>
    <source>
        <strain evidence="2 3">SAG 48.87</strain>
    </source>
</reference>
<evidence type="ECO:0000313" key="2">
    <source>
        <dbReference type="EMBL" id="KIY95673.1"/>
    </source>
</evidence>
<feature type="compositionally biased region" description="Pro residues" evidence="1">
    <location>
        <begin position="25"/>
        <end position="34"/>
    </location>
</feature>
<dbReference type="AlphaFoldDB" id="A0A0D2KIT0"/>
<dbReference type="KEGG" id="mng:MNEG_12288"/>
<evidence type="ECO:0000256" key="1">
    <source>
        <dbReference type="SAM" id="MobiDB-lite"/>
    </source>
</evidence>
<dbReference type="GeneID" id="25729635"/>
<sequence length="265" mass="26513">MEARRAAAADSLAAQAAAAAADPGATPPPQPPPQQQQQQAGTGAGHALGPSVFAEYAEVLFPVIVDLLLSTGGAGSNSSGGGGGSGGGDRLAGGGAWTGPRPGAGAAPGVLHYVWRDAALTVLRWDRLFETPPGSRSRLLRPEVQASAEAFLRAMVAAGGAAGTEARRAHVGAASIKLVHAFMERWGRAVCITGAELLPYLAPPSPSAAQGAAAAAPPGSRGRVTGRDYALRVLALALGAGQLGDIARAGHLGESFVVKGRFINI</sequence>
<gene>
    <name evidence="2" type="ORF">MNEG_12288</name>
</gene>
<feature type="region of interest" description="Disordered" evidence="1">
    <location>
        <begin position="75"/>
        <end position="100"/>
    </location>
</feature>
<feature type="compositionally biased region" description="Gly residues" evidence="1">
    <location>
        <begin position="75"/>
        <end position="97"/>
    </location>
</feature>
<feature type="compositionally biased region" description="Low complexity" evidence="1">
    <location>
        <begin position="8"/>
        <end position="24"/>
    </location>
</feature>
<feature type="compositionally biased region" description="Low complexity" evidence="1">
    <location>
        <begin position="35"/>
        <end position="46"/>
    </location>
</feature>
<proteinExistence type="predicted"/>
<dbReference type="EMBL" id="KK103386">
    <property type="protein sequence ID" value="KIY95673.1"/>
    <property type="molecule type" value="Genomic_DNA"/>
</dbReference>
<keyword evidence="3" id="KW-1185">Reference proteome</keyword>
<organism evidence="2 3">
    <name type="scientific">Monoraphidium neglectum</name>
    <dbReference type="NCBI Taxonomy" id="145388"/>
    <lineage>
        <taxon>Eukaryota</taxon>
        <taxon>Viridiplantae</taxon>
        <taxon>Chlorophyta</taxon>
        <taxon>core chlorophytes</taxon>
        <taxon>Chlorophyceae</taxon>
        <taxon>CS clade</taxon>
        <taxon>Sphaeropleales</taxon>
        <taxon>Selenastraceae</taxon>
        <taxon>Monoraphidium</taxon>
    </lineage>
</organism>
<evidence type="ECO:0000313" key="3">
    <source>
        <dbReference type="Proteomes" id="UP000054498"/>
    </source>
</evidence>
<accession>A0A0D2KIT0</accession>